<proteinExistence type="inferred from homology"/>
<keyword evidence="4" id="KW-0255">Endonuclease</keyword>
<reference evidence="10 11" key="1">
    <citation type="journal article" date="2018" name="Int. J. Syst. Evol. Microbiol.">
        <title>Mesosutterella multiformis gen. nov., sp. nov., a member of the family Sutterellaceae and Sutterella megalosphaeroides sp. nov., isolated from human faeces.</title>
        <authorList>
            <person name="Sakamoto M."/>
            <person name="Ikeyama N."/>
            <person name="Kunihiro T."/>
            <person name="Iino T."/>
            <person name="Yuki M."/>
            <person name="Ohkuma M."/>
        </authorList>
    </citation>
    <scope>NUCLEOTIDE SEQUENCE [LARGE SCALE GENOMIC DNA]</scope>
    <source>
        <strain evidence="10 11">6FBBBH3</strain>
    </source>
</reference>
<dbReference type="NCBIfam" id="TIGR02582">
    <property type="entry name" value="cas7_TM1809"/>
    <property type="match status" value="1"/>
</dbReference>
<protein>
    <recommendedName>
        <fullName evidence="2">CRISPR system Cms endoribonuclease Csm3</fullName>
    </recommendedName>
    <alternativeName>
        <fullName evidence="8">CRISPR type III A-associated RAMP protein Csm3</fullName>
    </alternativeName>
</protein>
<evidence type="ECO:0000256" key="5">
    <source>
        <dbReference type="ARBA" id="ARBA00022801"/>
    </source>
</evidence>
<dbReference type="InterPro" id="IPR052216">
    <property type="entry name" value="CRISPR_Csm3_endoribonuclease"/>
</dbReference>
<dbReference type="GO" id="GO:0051607">
    <property type="term" value="P:defense response to virus"/>
    <property type="evidence" value="ECO:0007669"/>
    <property type="project" value="UniProtKB-KW"/>
</dbReference>
<sequence length="234" mass="25910">MQLKNLHKITATVVCETGLHVGGNDGEMHIGGIDNPVIKHPITNEPYIPGSSLKGKMRAMLEWRSGFVKEKPLDWQDYKQSGSEAVLDILKLFGMSAGADLTVDEASAVGPTRASFWDLALDPAWVREQHEARRLLTEAKSENVINRIKGTAEHPRQTERVPSGARFSMTVTLKDLGDDERLMKTLLAGLKLVEFDGIGGSLSRGYGKVRFDDLKIDGHDATELYRSIDPFRPL</sequence>
<evidence type="ECO:0000256" key="7">
    <source>
        <dbReference type="ARBA" id="ARBA00023118"/>
    </source>
</evidence>
<evidence type="ECO:0000313" key="11">
    <source>
        <dbReference type="Proteomes" id="UP000271003"/>
    </source>
</evidence>
<gene>
    <name evidence="10" type="primary">csm3</name>
    <name evidence="10" type="ORF">SUTMEG_09320</name>
</gene>
<keyword evidence="5" id="KW-0378">Hydrolase</keyword>
<dbReference type="Pfam" id="PF03787">
    <property type="entry name" value="RAMPs"/>
    <property type="match status" value="1"/>
</dbReference>
<organism evidence="10 11">
    <name type="scientific">Sutterella megalosphaeroides</name>
    <dbReference type="NCBI Taxonomy" id="2494234"/>
    <lineage>
        <taxon>Bacteria</taxon>
        <taxon>Pseudomonadati</taxon>
        <taxon>Pseudomonadota</taxon>
        <taxon>Betaproteobacteria</taxon>
        <taxon>Burkholderiales</taxon>
        <taxon>Sutterellaceae</taxon>
        <taxon>Sutterella</taxon>
    </lineage>
</organism>
<evidence type="ECO:0000256" key="1">
    <source>
        <dbReference type="ARBA" id="ARBA00006342"/>
    </source>
</evidence>
<dbReference type="EMBL" id="AP018786">
    <property type="protein sequence ID" value="BBF23041.1"/>
    <property type="molecule type" value="Genomic_DNA"/>
</dbReference>
<evidence type="ECO:0000256" key="2">
    <source>
        <dbReference type="ARBA" id="ARBA00022150"/>
    </source>
</evidence>
<dbReference type="OrthoDB" id="9789361at2"/>
<dbReference type="AlphaFoldDB" id="A0A2Z6I986"/>
<dbReference type="GO" id="GO:0016787">
    <property type="term" value="F:hydrolase activity"/>
    <property type="evidence" value="ECO:0007669"/>
    <property type="project" value="UniProtKB-KW"/>
</dbReference>
<dbReference type="InterPro" id="IPR005537">
    <property type="entry name" value="RAMP_III_fam"/>
</dbReference>
<keyword evidence="11" id="KW-1185">Reference proteome</keyword>
<feature type="domain" description="CRISPR type III-associated protein" evidence="9">
    <location>
        <begin position="15"/>
        <end position="210"/>
    </location>
</feature>
<evidence type="ECO:0000256" key="6">
    <source>
        <dbReference type="ARBA" id="ARBA00022884"/>
    </source>
</evidence>
<evidence type="ECO:0000256" key="4">
    <source>
        <dbReference type="ARBA" id="ARBA00022759"/>
    </source>
</evidence>
<keyword evidence="3" id="KW-0540">Nuclease</keyword>
<dbReference type="InterPro" id="IPR013412">
    <property type="entry name" value="CRISPR-assoc_RAMP_Csm3"/>
</dbReference>
<evidence type="ECO:0000256" key="8">
    <source>
        <dbReference type="ARBA" id="ARBA00033183"/>
    </source>
</evidence>
<keyword evidence="7" id="KW-0051">Antiviral defense</keyword>
<name>A0A2Z6I986_9BURK</name>
<comment type="similarity">
    <text evidence="1">Belongs to the CRISPR-associated Csm3 family.</text>
</comment>
<dbReference type="GO" id="GO:0003723">
    <property type="term" value="F:RNA binding"/>
    <property type="evidence" value="ECO:0007669"/>
    <property type="project" value="UniProtKB-KW"/>
</dbReference>
<dbReference type="Proteomes" id="UP000271003">
    <property type="component" value="Chromosome"/>
</dbReference>
<dbReference type="PANTHER" id="PTHR35579">
    <property type="entry name" value="CRISPR SYSTEM CMS ENDORIBONUCLEASE CSM3"/>
    <property type="match status" value="1"/>
</dbReference>
<keyword evidence="6" id="KW-0694">RNA-binding</keyword>
<dbReference type="RefSeq" id="WP_120176691.1">
    <property type="nucleotide sequence ID" value="NZ_AP018786.1"/>
</dbReference>
<evidence type="ECO:0000259" key="9">
    <source>
        <dbReference type="Pfam" id="PF03787"/>
    </source>
</evidence>
<evidence type="ECO:0000313" key="10">
    <source>
        <dbReference type="EMBL" id="BBF23041.1"/>
    </source>
</evidence>
<dbReference type="KEGG" id="sutt:SUTMEG_09320"/>
<dbReference type="PANTHER" id="PTHR35579:SF3">
    <property type="entry name" value="CRISPR SYSTEM CMS ENDORIBONUCLEASE CSM3"/>
    <property type="match status" value="1"/>
</dbReference>
<evidence type="ECO:0000256" key="3">
    <source>
        <dbReference type="ARBA" id="ARBA00022722"/>
    </source>
</evidence>
<dbReference type="GO" id="GO:0004519">
    <property type="term" value="F:endonuclease activity"/>
    <property type="evidence" value="ECO:0007669"/>
    <property type="project" value="UniProtKB-KW"/>
</dbReference>
<accession>A0A2Z6I986</accession>